<dbReference type="GO" id="GO:0009236">
    <property type="term" value="P:cobalamin biosynthetic process"/>
    <property type="evidence" value="ECO:0007669"/>
    <property type="project" value="UniProtKB-UniPathway"/>
</dbReference>
<comment type="caution">
    <text evidence="3">The sequence shown here is derived from an EMBL/GenBank/DDBJ whole genome shotgun (WGS) entry which is preliminary data.</text>
</comment>
<dbReference type="Pfam" id="PF01656">
    <property type="entry name" value="CbiA"/>
    <property type="match status" value="1"/>
</dbReference>
<proteinExistence type="predicted"/>
<dbReference type="PANTHER" id="PTHR21343:SF1">
    <property type="entry name" value="COBYRIC ACID SYNTHASE"/>
    <property type="match status" value="1"/>
</dbReference>
<reference evidence="3" key="1">
    <citation type="journal article" date="2020" name="mSystems">
        <title>Genome- and Community-Level Interaction Insights into Carbon Utilization and Element Cycling Functions of Hydrothermarchaeota in Hydrothermal Sediment.</title>
        <authorList>
            <person name="Zhou Z."/>
            <person name="Liu Y."/>
            <person name="Xu W."/>
            <person name="Pan J."/>
            <person name="Luo Z.H."/>
            <person name="Li M."/>
        </authorList>
    </citation>
    <scope>NUCLEOTIDE SEQUENCE [LARGE SCALE GENOMIC DNA]</scope>
    <source>
        <strain evidence="3">SpSt-897</strain>
    </source>
</reference>
<evidence type="ECO:0000259" key="2">
    <source>
        <dbReference type="Pfam" id="PF01656"/>
    </source>
</evidence>
<dbReference type="PANTHER" id="PTHR21343">
    <property type="entry name" value="DETHIOBIOTIN SYNTHETASE"/>
    <property type="match status" value="1"/>
</dbReference>
<dbReference type="InterPro" id="IPR027417">
    <property type="entry name" value="P-loop_NTPase"/>
</dbReference>
<dbReference type="AlphaFoldDB" id="A0A7C3ZCD7"/>
<sequence length="74" mass="7911">MLYRPLLILGAGSDGGKSLLTAGLCRIFRRRGVRVAPFKAQNLALNRSVHPAGGEMGRSQAVQAQAAGWVPPWI</sequence>
<evidence type="ECO:0000313" key="3">
    <source>
        <dbReference type="EMBL" id="HGF35413.1"/>
    </source>
</evidence>
<protein>
    <recommendedName>
        <fullName evidence="2">CobQ/CobB/MinD/ParA nucleotide binding domain-containing protein</fullName>
    </recommendedName>
</protein>
<dbReference type="InterPro" id="IPR002586">
    <property type="entry name" value="CobQ/CobB/MinD/ParA_Nub-bd_dom"/>
</dbReference>
<feature type="domain" description="CobQ/CobB/MinD/ParA nucleotide binding" evidence="2">
    <location>
        <begin position="7"/>
        <end position="56"/>
    </location>
</feature>
<organism evidence="3">
    <name type="scientific">Desulfobacca acetoxidans</name>
    <dbReference type="NCBI Taxonomy" id="60893"/>
    <lineage>
        <taxon>Bacteria</taxon>
        <taxon>Pseudomonadati</taxon>
        <taxon>Thermodesulfobacteriota</taxon>
        <taxon>Desulfobaccia</taxon>
        <taxon>Desulfobaccales</taxon>
        <taxon>Desulfobaccaceae</taxon>
        <taxon>Desulfobacca</taxon>
    </lineage>
</organism>
<keyword evidence="1" id="KW-0315">Glutamine amidotransferase</keyword>
<dbReference type="Gene3D" id="3.40.50.300">
    <property type="entry name" value="P-loop containing nucleotide triphosphate hydrolases"/>
    <property type="match status" value="1"/>
</dbReference>
<accession>A0A7C3ZCD7</accession>
<gene>
    <name evidence="3" type="ORF">ENW96_13715</name>
</gene>
<dbReference type="UniPathway" id="UPA00148"/>
<dbReference type="SUPFAM" id="SSF52540">
    <property type="entry name" value="P-loop containing nucleoside triphosphate hydrolases"/>
    <property type="match status" value="1"/>
</dbReference>
<evidence type="ECO:0000256" key="1">
    <source>
        <dbReference type="ARBA" id="ARBA00022962"/>
    </source>
</evidence>
<dbReference type="EMBL" id="DTMF01000330">
    <property type="protein sequence ID" value="HGF35413.1"/>
    <property type="molecule type" value="Genomic_DNA"/>
</dbReference>
<name>A0A7C3ZCD7_9BACT</name>